<dbReference type="CDD" id="cd00082">
    <property type="entry name" value="HisKA"/>
    <property type="match status" value="1"/>
</dbReference>
<keyword evidence="8 18" id="KW-0812">Transmembrane</keyword>
<dbReference type="PIRSF" id="PIRSF036431">
    <property type="entry name" value="STHK_DctB"/>
    <property type="match status" value="1"/>
</dbReference>
<sequence length="607" mass="64782">MDRRRAAWAALAALALLAFVAAVWEGGRLGRAAAIAELRRSASNAMALHLSALRSELEKQRALPAVLAQDAELLALLRGRAGPGAAEPINRRLEELSHAARAAVIYALDANGRTLAASNWREPTSFVGQNYAFRRYFQEAMARGAFEQFALGTVSGRPGYYLSGRAEDAAGPAGIVVVKLEFDAIEADWRTGGDRTYATDAQGVVVVTDRPEWRFRTARALAPERRQQVREEFQVAASDLEPLPFRPPEAADGALVETDASAATPGGPALHLMQPVPTTDWSLHTLTPLRPVVDRAERQAQAIAGLGTLAAAFAAGFGLLVRQRRLERARRQEEARAELETQVALRTRELTDAKSRLEAEMEERQRAETAARTLGDQLVQANKLATLGQLAASVAHEVNQPLAAIRAYADNGAVMLDRDRAPDARENLVKIGGLTTRIARITSELKAFGRKASGAIGPVSAQAAIEGSLMLLNHRLLAQGVAVDADLPAEDVLVRGELVRVEQVIVNLLQNALDATRDVAAPHVAIRLRAANGHASLVVSDNGPGIDPSTMANLFTAFATTKPEGLGLGLAICRDIVRDFGGDIVAASDASGATFTVTLPLDRGSDA</sequence>
<dbReference type="Gene3D" id="6.10.250.3020">
    <property type="match status" value="1"/>
</dbReference>
<evidence type="ECO:0000256" key="9">
    <source>
        <dbReference type="ARBA" id="ARBA00022741"/>
    </source>
</evidence>
<dbReference type="PRINTS" id="PR00344">
    <property type="entry name" value="BCTRLSENSOR"/>
</dbReference>
<evidence type="ECO:0000256" key="15">
    <source>
        <dbReference type="ARBA" id="ARBA00059004"/>
    </source>
</evidence>
<dbReference type="AlphaFoldDB" id="A0A917MGS3"/>
<dbReference type="SMART" id="SM00387">
    <property type="entry name" value="HATPase_c"/>
    <property type="match status" value="1"/>
</dbReference>
<evidence type="ECO:0000256" key="8">
    <source>
        <dbReference type="ARBA" id="ARBA00022692"/>
    </source>
</evidence>
<accession>A0A917MGS3</accession>
<protein>
    <recommendedName>
        <fullName evidence="16">C4-dicarboxylate transport sensor protein DctB</fullName>
        <ecNumber evidence="3">2.7.13.3</ecNumber>
    </recommendedName>
</protein>
<dbReference type="EC" id="2.7.13.3" evidence="3"/>
<evidence type="ECO:0000256" key="14">
    <source>
        <dbReference type="ARBA" id="ARBA00023136"/>
    </source>
</evidence>
<keyword evidence="10 20" id="KW-0418">Kinase</keyword>
<dbReference type="InterPro" id="IPR003594">
    <property type="entry name" value="HATPase_dom"/>
</dbReference>
<keyword evidence="17" id="KW-0175">Coiled coil</keyword>
<dbReference type="SUPFAM" id="SSF55874">
    <property type="entry name" value="ATPase domain of HSP90 chaperone/DNA topoisomerase II/histidine kinase"/>
    <property type="match status" value="1"/>
</dbReference>
<dbReference type="Pfam" id="PF02518">
    <property type="entry name" value="HATPase_c"/>
    <property type="match status" value="1"/>
</dbReference>
<comment type="function">
    <text evidence="15">Member of the two-component regulatory system DctB/DctD involved in the transport of C4-dicarboxylates. DctB functions as a membrane-associated protein kinase that phosphorylates DctD in response to environmental signals.</text>
</comment>
<name>A0A917MGS3_9HYPH</name>
<dbReference type="InterPro" id="IPR003661">
    <property type="entry name" value="HisK_dim/P_dom"/>
</dbReference>
<keyword evidence="14 18" id="KW-0472">Membrane</keyword>
<evidence type="ECO:0000256" key="18">
    <source>
        <dbReference type="SAM" id="Phobius"/>
    </source>
</evidence>
<keyword evidence="13" id="KW-0902">Two-component regulatory system</keyword>
<dbReference type="GO" id="GO:0005886">
    <property type="term" value="C:plasma membrane"/>
    <property type="evidence" value="ECO:0007669"/>
    <property type="project" value="UniProtKB-SubCell"/>
</dbReference>
<dbReference type="InterPro" id="IPR029151">
    <property type="entry name" value="Sensor-like_sf"/>
</dbReference>
<dbReference type="PANTHER" id="PTHR43065:SF46">
    <property type="entry name" value="C4-DICARBOXYLATE TRANSPORT SENSOR PROTEIN DCTB"/>
    <property type="match status" value="1"/>
</dbReference>
<dbReference type="PANTHER" id="PTHR43065">
    <property type="entry name" value="SENSOR HISTIDINE KINASE"/>
    <property type="match status" value="1"/>
</dbReference>
<evidence type="ECO:0000256" key="2">
    <source>
        <dbReference type="ARBA" id="ARBA00004429"/>
    </source>
</evidence>
<dbReference type="PROSITE" id="PS50109">
    <property type="entry name" value="HIS_KIN"/>
    <property type="match status" value="1"/>
</dbReference>
<keyword evidence="11" id="KW-0067">ATP-binding</keyword>
<dbReference type="FunFam" id="1.10.287.130:FF:000049">
    <property type="entry name" value="C4-dicarboxylate transport sensor protein DctB"/>
    <property type="match status" value="1"/>
</dbReference>
<evidence type="ECO:0000256" key="6">
    <source>
        <dbReference type="ARBA" id="ARBA00022553"/>
    </source>
</evidence>
<reference evidence="20" key="2">
    <citation type="submission" date="2020-09" db="EMBL/GenBank/DDBJ databases">
        <authorList>
            <person name="Sun Q."/>
            <person name="Zhou Y."/>
        </authorList>
    </citation>
    <scope>NUCLEOTIDE SEQUENCE</scope>
    <source>
        <strain evidence="20">CGMCC 1.12214</strain>
    </source>
</reference>
<feature type="coiled-coil region" evidence="17">
    <location>
        <begin position="322"/>
        <end position="377"/>
    </location>
</feature>
<dbReference type="EMBL" id="BMES01000001">
    <property type="protein sequence ID" value="GGH12667.1"/>
    <property type="molecule type" value="Genomic_DNA"/>
</dbReference>
<keyword evidence="9" id="KW-0547">Nucleotide-binding</keyword>
<evidence type="ECO:0000256" key="11">
    <source>
        <dbReference type="ARBA" id="ARBA00022840"/>
    </source>
</evidence>
<proteinExistence type="predicted"/>
<comment type="subcellular location">
    <subcellularLocation>
        <location evidence="2">Cell inner membrane</location>
        <topology evidence="2">Multi-pass membrane protein</topology>
    </subcellularLocation>
</comment>
<feature type="domain" description="Histidine kinase" evidence="19">
    <location>
        <begin position="393"/>
        <end position="603"/>
    </location>
</feature>
<dbReference type="CDD" id="cd00075">
    <property type="entry name" value="HATPase"/>
    <property type="match status" value="1"/>
</dbReference>
<evidence type="ECO:0000259" key="19">
    <source>
        <dbReference type="PROSITE" id="PS50109"/>
    </source>
</evidence>
<organism evidence="20 21">
    <name type="scientific">Alsobacter metallidurans</name>
    <dbReference type="NCBI Taxonomy" id="340221"/>
    <lineage>
        <taxon>Bacteria</taxon>
        <taxon>Pseudomonadati</taxon>
        <taxon>Pseudomonadota</taxon>
        <taxon>Alphaproteobacteria</taxon>
        <taxon>Hyphomicrobiales</taxon>
        <taxon>Alsobacteraceae</taxon>
        <taxon>Alsobacter</taxon>
    </lineage>
</organism>
<evidence type="ECO:0000256" key="3">
    <source>
        <dbReference type="ARBA" id="ARBA00012438"/>
    </source>
</evidence>
<dbReference type="SUPFAM" id="SSF103190">
    <property type="entry name" value="Sensory domain-like"/>
    <property type="match status" value="1"/>
</dbReference>
<gene>
    <name evidence="20" type="primary">dctB</name>
    <name evidence="20" type="ORF">GCM10007036_10700</name>
</gene>
<dbReference type="SUPFAM" id="SSF47384">
    <property type="entry name" value="Homodimeric domain of signal transducing histidine kinase"/>
    <property type="match status" value="1"/>
</dbReference>
<feature type="transmembrane region" description="Helical" evidence="18">
    <location>
        <begin position="302"/>
        <end position="321"/>
    </location>
</feature>
<evidence type="ECO:0000313" key="20">
    <source>
        <dbReference type="EMBL" id="GGH12667.1"/>
    </source>
</evidence>
<dbReference type="GO" id="GO:0000155">
    <property type="term" value="F:phosphorelay sensor kinase activity"/>
    <property type="evidence" value="ECO:0007669"/>
    <property type="project" value="InterPro"/>
</dbReference>
<dbReference type="InterPro" id="IPR036097">
    <property type="entry name" value="HisK_dim/P_sf"/>
</dbReference>
<keyword evidence="6" id="KW-0597">Phosphoprotein</keyword>
<evidence type="ECO:0000256" key="12">
    <source>
        <dbReference type="ARBA" id="ARBA00022989"/>
    </source>
</evidence>
<evidence type="ECO:0000256" key="1">
    <source>
        <dbReference type="ARBA" id="ARBA00000085"/>
    </source>
</evidence>
<comment type="caution">
    <text evidence="20">The sequence shown here is derived from an EMBL/GenBank/DDBJ whole genome shotgun (WGS) entry which is preliminary data.</text>
</comment>
<dbReference type="Pfam" id="PF00512">
    <property type="entry name" value="HisKA"/>
    <property type="match status" value="1"/>
</dbReference>
<comment type="catalytic activity">
    <reaction evidence="1">
        <text>ATP + protein L-histidine = ADP + protein N-phospho-L-histidine.</text>
        <dbReference type="EC" id="2.7.13.3"/>
    </reaction>
</comment>
<keyword evidence="12 18" id="KW-1133">Transmembrane helix</keyword>
<evidence type="ECO:0000256" key="16">
    <source>
        <dbReference type="ARBA" id="ARBA00073143"/>
    </source>
</evidence>
<evidence type="ECO:0000256" key="10">
    <source>
        <dbReference type="ARBA" id="ARBA00022777"/>
    </source>
</evidence>
<evidence type="ECO:0000256" key="5">
    <source>
        <dbReference type="ARBA" id="ARBA00022519"/>
    </source>
</evidence>
<dbReference type="InterPro" id="IPR017055">
    <property type="entry name" value="Sig_transdc_His_kinase_DctB"/>
</dbReference>
<dbReference type="Gene3D" id="3.30.565.10">
    <property type="entry name" value="Histidine kinase-like ATPase, C-terminal domain"/>
    <property type="match status" value="1"/>
</dbReference>
<evidence type="ECO:0000256" key="7">
    <source>
        <dbReference type="ARBA" id="ARBA00022679"/>
    </source>
</evidence>
<keyword evidence="21" id="KW-1185">Reference proteome</keyword>
<dbReference type="Gene3D" id="3.30.450.20">
    <property type="entry name" value="PAS domain"/>
    <property type="match status" value="2"/>
</dbReference>
<dbReference type="SMART" id="SM00388">
    <property type="entry name" value="HisKA"/>
    <property type="match status" value="1"/>
</dbReference>
<evidence type="ECO:0000256" key="13">
    <source>
        <dbReference type="ARBA" id="ARBA00023012"/>
    </source>
</evidence>
<evidence type="ECO:0000256" key="4">
    <source>
        <dbReference type="ARBA" id="ARBA00022475"/>
    </source>
</evidence>
<dbReference type="InterPro" id="IPR005467">
    <property type="entry name" value="His_kinase_dom"/>
</dbReference>
<dbReference type="GO" id="GO:0005524">
    <property type="term" value="F:ATP binding"/>
    <property type="evidence" value="ECO:0007669"/>
    <property type="project" value="UniProtKB-KW"/>
</dbReference>
<keyword evidence="7" id="KW-0808">Transferase</keyword>
<dbReference type="InterPro" id="IPR004358">
    <property type="entry name" value="Sig_transdc_His_kin-like_C"/>
</dbReference>
<dbReference type="InterPro" id="IPR036890">
    <property type="entry name" value="HATPase_C_sf"/>
</dbReference>
<dbReference type="RefSeq" id="WP_188516649.1">
    <property type="nucleotide sequence ID" value="NZ_BMES01000001.1"/>
</dbReference>
<keyword evidence="5" id="KW-0997">Cell inner membrane</keyword>
<dbReference type="Proteomes" id="UP000603912">
    <property type="component" value="Unassembled WGS sequence"/>
</dbReference>
<reference evidence="20" key="1">
    <citation type="journal article" date="2014" name="Int. J. Syst. Evol. Microbiol.">
        <title>Complete genome sequence of Corynebacterium casei LMG S-19264T (=DSM 44701T), isolated from a smear-ripened cheese.</title>
        <authorList>
            <consortium name="US DOE Joint Genome Institute (JGI-PGF)"/>
            <person name="Walter F."/>
            <person name="Albersmeier A."/>
            <person name="Kalinowski J."/>
            <person name="Ruckert C."/>
        </authorList>
    </citation>
    <scope>NUCLEOTIDE SEQUENCE</scope>
    <source>
        <strain evidence="20">CGMCC 1.12214</strain>
    </source>
</reference>
<evidence type="ECO:0000313" key="21">
    <source>
        <dbReference type="Proteomes" id="UP000603912"/>
    </source>
</evidence>
<evidence type="ECO:0000256" key="17">
    <source>
        <dbReference type="SAM" id="Coils"/>
    </source>
</evidence>
<keyword evidence="4" id="KW-1003">Cell membrane</keyword>
<dbReference type="Gene3D" id="1.10.287.130">
    <property type="match status" value="1"/>
</dbReference>